<dbReference type="AlphaFoldDB" id="A0A699WNL7"/>
<comment type="caution">
    <text evidence="1">The sequence shown here is derived from an EMBL/GenBank/DDBJ whole genome shotgun (WGS) entry which is preliminary data.</text>
</comment>
<feature type="non-terminal residue" evidence="1">
    <location>
        <position position="1"/>
    </location>
</feature>
<organism evidence="1">
    <name type="scientific">Tanacetum cinerariifolium</name>
    <name type="common">Dalmatian daisy</name>
    <name type="synonym">Chrysanthemum cinerariifolium</name>
    <dbReference type="NCBI Taxonomy" id="118510"/>
    <lineage>
        <taxon>Eukaryota</taxon>
        <taxon>Viridiplantae</taxon>
        <taxon>Streptophyta</taxon>
        <taxon>Embryophyta</taxon>
        <taxon>Tracheophyta</taxon>
        <taxon>Spermatophyta</taxon>
        <taxon>Magnoliopsida</taxon>
        <taxon>eudicotyledons</taxon>
        <taxon>Gunneridae</taxon>
        <taxon>Pentapetalae</taxon>
        <taxon>asterids</taxon>
        <taxon>campanulids</taxon>
        <taxon>Asterales</taxon>
        <taxon>Asteraceae</taxon>
        <taxon>Asteroideae</taxon>
        <taxon>Anthemideae</taxon>
        <taxon>Anthemidinae</taxon>
        <taxon>Tanacetum</taxon>
    </lineage>
</organism>
<reference evidence="1" key="1">
    <citation type="journal article" date="2019" name="Sci. Rep.">
        <title>Draft genome of Tanacetum cinerariifolium, the natural source of mosquito coil.</title>
        <authorList>
            <person name="Yamashiro T."/>
            <person name="Shiraishi A."/>
            <person name="Satake H."/>
            <person name="Nakayama K."/>
        </authorList>
    </citation>
    <scope>NUCLEOTIDE SEQUENCE</scope>
</reference>
<protein>
    <recommendedName>
        <fullName evidence="2">RNA-directed DNA polymerase, eukaryota</fullName>
    </recommendedName>
</protein>
<evidence type="ECO:0000313" key="1">
    <source>
        <dbReference type="EMBL" id="GFD49195.1"/>
    </source>
</evidence>
<dbReference type="EMBL" id="BKCJ011737424">
    <property type="protein sequence ID" value="GFD49195.1"/>
    <property type="molecule type" value="Genomic_DNA"/>
</dbReference>
<sequence length="101" mass="11130">NKNLTDINIDAIYNILEQNQRDVNGAMGSKKKIVVVNSDPLALIADKTNVSRSKEKVVVSSDSEGSKADDFSKPKKITALLAKAFNRRKFTVTPPNWVIAE</sequence>
<proteinExistence type="predicted"/>
<accession>A0A699WNL7</accession>
<gene>
    <name evidence="1" type="ORF">Tci_921164</name>
</gene>
<name>A0A699WNL7_TANCI</name>
<evidence type="ECO:0008006" key="2">
    <source>
        <dbReference type="Google" id="ProtNLM"/>
    </source>
</evidence>